<dbReference type="Proteomes" id="UP000887578">
    <property type="component" value="Unplaced"/>
</dbReference>
<proteinExistence type="predicted"/>
<keyword evidence="2" id="KW-1185">Reference proteome</keyword>
<dbReference type="InterPro" id="IPR040676">
    <property type="entry name" value="DUF5641"/>
</dbReference>
<evidence type="ECO:0000259" key="1">
    <source>
        <dbReference type="Pfam" id="PF18701"/>
    </source>
</evidence>
<dbReference type="WBParaSite" id="PDA_v2.g10423.t1">
    <property type="protein sequence ID" value="PDA_v2.g10423.t1"/>
    <property type="gene ID" value="PDA_v2.g10423"/>
</dbReference>
<feature type="domain" description="DUF5641" evidence="1">
    <location>
        <begin position="78"/>
        <end position="176"/>
    </location>
</feature>
<evidence type="ECO:0000313" key="3">
    <source>
        <dbReference type="WBParaSite" id="PDA_v2.g10423.t1"/>
    </source>
</evidence>
<dbReference type="Pfam" id="PF18701">
    <property type="entry name" value="DUF5641"/>
    <property type="match status" value="1"/>
</dbReference>
<dbReference type="AlphaFoldDB" id="A0A914NY87"/>
<sequence>MKISVGKKVLTVENFRTLLIEIEATVNSRPLTYVHAKEPFVIRPAVNLQLPSIAIESAPDDPSFLPSTAAGGEKLVERYLKNVQVIDKFWQIWCKDYLNLLRERNVNEHKKVRGAVQRQPTVGEIVLVYEPDQPRGNWKAAKIIDVIQSPDGEIRSCEIQYMDGFSTRRAINHLYALEEGAASLTIPNEEEENVDSC</sequence>
<reference evidence="3" key="1">
    <citation type="submission" date="2022-11" db="UniProtKB">
        <authorList>
            <consortium name="WormBaseParasite"/>
        </authorList>
    </citation>
    <scope>IDENTIFICATION</scope>
</reference>
<protein>
    <submittedName>
        <fullName evidence="3">DUF5641 domain-containing protein</fullName>
    </submittedName>
</protein>
<dbReference type="PANTHER" id="PTHR47331">
    <property type="entry name" value="PHD-TYPE DOMAIN-CONTAINING PROTEIN"/>
    <property type="match status" value="1"/>
</dbReference>
<evidence type="ECO:0000313" key="2">
    <source>
        <dbReference type="Proteomes" id="UP000887578"/>
    </source>
</evidence>
<accession>A0A914NY87</accession>
<organism evidence="2 3">
    <name type="scientific">Panagrolaimus davidi</name>
    <dbReference type="NCBI Taxonomy" id="227884"/>
    <lineage>
        <taxon>Eukaryota</taxon>
        <taxon>Metazoa</taxon>
        <taxon>Ecdysozoa</taxon>
        <taxon>Nematoda</taxon>
        <taxon>Chromadorea</taxon>
        <taxon>Rhabditida</taxon>
        <taxon>Tylenchina</taxon>
        <taxon>Panagrolaimomorpha</taxon>
        <taxon>Panagrolaimoidea</taxon>
        <taxon>Panagrolaimidae</taxon>
        <taxon>Panagrolaimus</taxon>
    </lineage>
</organism>
<name>A0A914NY87_9BILA</name>